<evidence type="ECO:0000313" key="14">
    <source>
        <dbReference type="EMBL" id="KAG9447967.1"/>
    </source>
</evidence>
<evidence type="ECO:0000256" key="7">
    <source>
        <dbReference type="ARBA" id="ARBA00023002"/>
    </source>
</evidence>
<comment type="subcellular location">
    <subcellularLocation>
        <location evidence="1">Membrane</location>
    </subcellularLocation>
</comment>
<protein>
    <recommendedName>
        <fullName evidence="16">Cytochrome P450</fullName>
    </recommendedName>
</protein>
<dbReference type="InterPro" id="IPR050665">
    <property type="entry name" value="Cytochrome_P450_Monooxygen"/>
</dbReference>
<evidence type="ECO:0000256" key="5">
    <source>
        <dbReference type="ARBA" id="ARBA00022723"/>
    </source>
</evidence>
<dbReference type="SUPFAM" id="SSF48264">
    <property type="entry name" value="Cytochrome P450"/>
    <property type="match status" value="1"/>
</dbReference>
<proteinExistence type="inferred from homology"/>
<dbReference type="InterPro" id="IPR002401">
    <property type="entry name" value="Cyt_P450_E_grp-I"/>
</dbReference>
<comment type="similarity">
    <text evidence="2 12">Belongs to the cytochrome P450 family.</text>
</comment>
<keyword evidence="7 12" id="KW-0560">Oxidoreductase</keyword>
<dbReference type="GO" id="GO:0016020">
    <property type="term" value="C:membrane"/>
    <property type="evidence" value="ECO:0007669"/>
    <property type="project" value="UniProtKB-SubCell"/>
</dbReference>
<feature type="binding site" description="axial binding residue" evidence="11">
    <location>
        <position position="468"/>
    </location>
    <ligand>
        <name>heme</name>
        <dbReference type="ChEBI" id="CHEBI:30413"/>
    </ligand>
    <ligandPart>
        <name>Fe</name>
        <dbReference type="ChEBI" id="CHEBI:18248"/>
    </ligandPart>
</feature>
<comment type="caution">
    <text evidence="14">The sequence shown here is derived from an EMBL/GenBank/DDBJ whole genome shotgun (WGS) entry which is preliminary data.</text>
</comment>
<sequence length="520" mass="59134">MAAGGPATLIVSASLLLLWILRVIHTFWVKPKKLERHLKRQGITGDPYSFFVGDLKKIGESMKAAWSKPMTEMNHEIVPRVAAFVHRTVEKHGKISVMWYGATPRVVIMDAELMRTILLQHKPGQIQKPPTNPHIELLARGVSSLEGDQWFHRRRLMNTAFLMEKLKLMVLAFSTSATEMIKKWERLAGPSGRCELDVWPELQIFSSDVISRTAFGSSYEEGQRIFELQKEQVRLVLEAASSVYIPGFRFVPTKKNRQRNYLDKEIKRMLRNIINKKDTAMNKGGSTDDSLLGLLLSSCYNEENNENENGEKKGLSIEDVIEECKLFYFAGQETTAVLLTWTMILLSMNPTWQEDARKEVMELCGKERPNFESINRLKTVTMILYEVLRLYPAVIGLFRYSPEGINLGGISFPAGVEFFLPTVMIHHDPECWGEDAKQFNPGRFSDGISKASKSQNVFFPFGWGPRICLGQNFAMIEAKMALAMILQNFSFQLSPTYAHAPYTVITVQPQHGAQLILHKL</sequence>
<keyword evidence="9 12" id="KW-0503">Monooxygenase</keyword>
<dbReference type="Proteomes" id="UP000825729">
    <property type="component" value="Unassembled WGS sequence"/>
</dbReference>
<evidence type="ECO:0000256" key="4">
    <source>
        <dbReference type="ARBA" id="ARBA00022692"/>
    </source>
</evidence>
<keyword evidence="8 11" id="KW-0408">Iron</keyword>
<dbReference type="PROSITE" id="PS00086">
    <property type="entry name" value="CYTOCHROME_P450"/>
    <property type="match status" value="1"/>
</dbReference>
<dbReference type="GO" id="GO:0020037">
    <property type="term" value="F:heme binding"/>
    <property type="evidence" value="ECO:0007669"/>
    <property type="project" value="InterPro"/>
</dbReference>
<evidence type="ECO:0000256" key="6">
    <source>
        <dbReference type="ARBA" id="ARBA00022989"/>
    </source>
</evidence>
<organism evidence="14 15">
    <name type="scientific">Aristolochia fimbriata</name>
    <name type="common">White veined hardy Dutchman's pipe vine</name>
    <dbReference type="NCBI Taxonomy" id="158543"/>
    <lineage>
        <taxon>Eukaryota</taxon>
        <taxon>Viridiplantae</taxon>
        <taxon>Streptophyta</taxon>
        <taxon>Embryophyta</taxon>
        <taxon>Tracheophyta</taxon>
        <taxon>Spermatophyta</taxon>
        <taxon>Magnoliopsida</taxon>
        <taxon>Magnoliidae</taxon>
        <taxon>Piperales</taxon>
        <taxon>Aristolochiaceae</taxon>
        <taxon>Aristolochia</taxon>
    </lineage>
</organism>
<comment type="cofactor">
    <cofactor evidence="11">
        <name>heme</name>
        <dbReference type="ChEBI" id="CHEBI:30413"/>
    </cofactor>
</comment>
<evidence type="ECO:0000256" key="9">
    <source>
        <dbReference type="ARBA" id="ARBA00023033"/>
    </source>
</evidence>
<keyword evidence="15" id="KW-1185">Reference proteome</keyword>
<dbReference type="GO" id="GO:0016705">
    <property type="term" value="F:oxidoreductase activity, acting on paired donors, with incorporation or reduction of molecular oxygen"/>
    <property type="evidence" value="ECO:0007669"/>
    <property type="project" value="InterPro"/>
</dbReference>
<dbReference type="Pfam" id="PF00067">
    <property type="entry name" value="p450"/>
    <property type="match status" value="1"/>
</dbReference>
<accession>A0AAV7EGK7</accession>
<evidence type="ECO:0000256" key="12">
    <source>
        <dbReference type="RuleBase" id="RU000461"/>
    </source>
</evidence>
<evidence type="ECO:0000256" key="11">
    <source>
        <dbReference type="PIRSR" id="PIRSR602401-1"/>
    </source>
</evidence>
<keyword evidence="6 13" id="KW-1133">Transmembrane helix</keyword>
<evidence type="ECO:0000256" key="10">
    <source>
        <dbReference type="ARBA" id="ARBA00023136"/>
    </source>
</evidence>
<evidence type="ECO:0000256" key="2">
    <source>
        <dbReference type="ARBA" id="ARBA00010617"/>
    </source>
</evidence>
<evidence type="ECO:0000256" key="13">
    <source>
        <dbReference type="SAM" id="Phobius"/>
    </source>
</evidence>
<keyword evidence="10 13" id="KW-0472">Membrane</keyword>
<feature type="transmembrane region" description="Helical" evidence="13">
    <location>
        <begin position="6"/>
        <end position="29"/>
    </location>
</feature>
<dbReference type="PRINTS" id="PR00385">
    <property type="entry name" value="P450"/>
</dbReference>
<dbReference type="Gene3D" id="1.10.630.10">
    <property type="entry name" value="Cytochrome P450"/>
    <property type="match status" value="1"/>
</dbReference>
<dbReference type="InterPro" id="IPR036396">
    <property type="entry name" value="Cyt_P450_sf"/>
</dbReference>
<dbReference type="InterPro" id="IPR001128">
    <property type="entry name" value="Cyt_P450"/>
</dbReference>
<keyword evidence="3 11" id="KW-0349">Heme</keyword>
<evidence type="ECO:0000256" key="3">
    <source>
        <dbReference type="ARBA" id="ARBA00022617"/>
    </source>
</evidence>
<dbReference type="GO" id="GO:0004497">
    <property type="term" value="F:monooxygenase activity"/>
    <property type="evidence" value="ECO:0007669"/>
    <property type="project" value="UniProtKB-KW"/>
</dbReference>
<dbReference type="GO" id="GO:0005506">
    <property type="term" value="F:iron ion binding"/>
    <property type="evidence" value="ECO:0007669"/>
    <property type="project" value="InterPro"/>
</dbReference>
<dbReference type="EMBL" id="JAINDJ010000005">
    <property type="protein sequence ID" value="KAG9447967.1"/>
    <property type="molecule type" value="Genomic_DNA"/>
</dbReference>
<gene>
    <name evidence="14" type="ORF">H6P81_014095</name>
</gene>
<evidence type="ECO:0000256" key="8">
    <source>
        <dbReference type="ARBA" id="ARBA00023004"/>
    </source>
</evidence>
<dbReference type="AlphaFoldDB" id="A0AAV7EGK7"/>
<dbReference type="PRINTS" id="PR00463">
    <property type="entry name" value="EP450I"/>
</dbReference>
<dbReference type="PANTHER" id="PTHR24282">
    <property type="entry name" value="CYTOCHROME P450 FAMILY MEMBER"/>
    <property type="match status" value="1"/>
</dbReference>
<evidence type="ECO:0008006" key="16">
    <source>
        <dbReference type="Google" id="ProtNLM"/>
    </source>
</evidence>
<name>A0AAV7EGK7_ARIFI</name>
<dbReference type="PANTHER" id="PTHR24282:SF148">
    <property type="entry name" value="CYTOCHROME P450 72A15-LIKE"/>
    <property type="match status" value="1"/>
</dbReference>
<dbReference type="InterPro" id="IPR017972">
    <property type="entry name" value="Cyt_P450_CS"/>
</dbReference>
<keyword evidence="4 13" id="KW-0812">Transmembrane</keyword>
<dbReference type="FunFam" id="1.10.630.10:FF:000029">
    <property type="entry name" value="Cytochrome P450 734A1"/>
    <property type="match status" value="1"/>
</dbReference>
<evidence type="ECO:0000256" key="1">
    <source>
        <dbReference type="ARBA" id="ARBA00004370"/>
    </source>
</evidence>
<keyword evidence="5 11" id="KW-0479">Metal-binding</keyword>
<reference evidence="14 15" key="1">
    <citation type="submission" date="2021-07" db="EMBL/GenBank/DDBJ databases">
        <title>The Aristolochia fimbriata genome: insights into angiosperm evolution, floral development and chemical biosynthesis.</title>
        <authorList>
            <person name="Jiao Y."/>
        </authorList>
    </citation>
    <scope>NUCLEOTIDE SEQUENCE [LARGE SCALE GENOMIC DNA]</scope>
    <source>
        <strain evidence="14">IBCAS-2021</strain>
        <tissue evidence="14">Leaf</tissue>
    </source>
</reference>
<evidence type="ECO:0000313" key="15">
    <source>
        <dbReference type="Proteomes" id="UP000825729"/>
    </source>
</evidence>